<keyword evidence="3" id="KW-1185">Reference proteome</keyword>
<dbReference type="RefSeq" id="WP_048889574.1">
    <property type="nucleotide sequence ID" value="NZ_AP024237.1"/>
</dbReference>
<dbReference type="AlphaFoldDB" id="A0A2I3F1E3"/>
<dbReference type="Proteomes" id="UP000595446">
    <property type="component" value="Chromosome"/>
</dbReference>
<evidence type="ECO:0000313" key="3">
    <source>
        <dbReference type="Proteomes" id="UP000595446"/>
    </source>
</evidence>
<sequence length="99" mass="10817">MYDDQSHRMGAEDAKMLRECGVHKIVIADHDGGCLAYLLAWGMFGYDAETDTYVCFTDRDGKELMTVYTEGDVKPDPTTGTYAVTAPTAATSPSEVALR</sequence>
<organism evidence="2 3">
    <name type="scientific">Mycobacterium heckeshornense</name>
    <dbReference type="NCBI Taxonomy" id="110505"/>
    <lineage>
        <taxon>Bacteria</taxon>
        <taxon>Bacillati</taxon>
        <taxon>Actinomycetota</taxon>
        <taxon>Actinomycetes</taxon>
        <taxon>Mycobacteriales</taxon>
        <taxon>Mycobacteriaceae</taxon>
        <taxon>Mycobacterium</taxon>
    </lineage>
</organism>
<accession>A0A2I3F1E3</accession>
<feature type="region of interest" description="Disordered" evidence="1">
    <location>
        <begin position="78"/>
        <end position="99"/>
    </location>
</feature>
<feature type="compositionally biased region" description="Low complexity" evidence="1">
    <location>
        <begin position="78"/>
        <end position="91"/>
    </location>
</feature>
<evidence type="ECO:0000313" key="2">
    <source>
        <dbReference type="EMBL" id="BCO37843.1"/>
    </source>
</evidence>
<name>A0A2I3F1E3_9MYCO</name>
<gene>
    <name evidence="2" type="ORF">MHEC_42760</name>
</gene>
<protein>
    <submittedName>
        <fullName evidence="2">Uncharacterized protein</fullName>
    </submittedName>
</protein>
<evidence type="ECO:0000256" key="1">
    <source>
        <dbReference type="SAM" id="MobiDB-lite"/>
    </source>
</evidence>
<reference evidence="2 3" key="1">
    <citation type="submission" date="2020-12" db="EMBL/GenBank/DDBJ databases">
        <title>Complete genome sequence of Mycobacterium heckeshornense JCM 15655T, closely related to a pathogenic non-tuberculous mycobacterial species Mycobacterium xenopi.</title>
        <authorList>
            <person name="Yoshida M."/>
            <person name="Fukano H."/>
            <person name="Asakura T."/>
            <person name="Suzuki M."/>
            <person name="Hoshino Y."/>
        </authorList>
    </citation>
    <scope>NUCLEOTIDE SEQUENCE [LARGE SCALE GENOMIC DNA]</scope>
    <source>
        <strain evidence="2 3">JCM 15655</strain>
    </source>
</reference>
<dbReference type="OrthoDB" id="4741792at2"/>
<dbReference type="EMBL" id="AP024237">
    <property type="protein sequence ID" value="BCO37843.1"/>
    <property type="molecule type" value="Genomic_DNA"/>
</dbReference>
<proteinExistence type="predicted"/>